<accession>A0A437SFW9</accession>
<evidence type="ECO:0000313" key="2">
    <source>
        <dbReference type="EMBL" id="RVU61828.1"/>
    </source>
</evidence>
<dbReference type="EMBL" id="LDER01000288">
    <property type="protein sequence ID" value="RVU61828.1"/>
    <property type="molecule type" value="Genomic_DNA"/>
</dbReference>
<proteinExistence type="predicted"/>
<evidence type="ECO:0000313" key="3">
    <source>
        <dbReference type="Proteomes" id="UP000286687"/>
    </source>
</evidence>
<feature type="chain" id="PRO_5019360144" evidence="1">
    <location>
        <begin position="29"/>
        <end position="154"/>
    </location>
</feature>
<sequence>MQLRKNKSIVIPGILACCSFMIGAPCSAAALPAGKNIIDYSSRQVVEESQDQLGSSTSYQYTGSEWLDITQVFQKNNTVYLRLAPEGAMDAPGPLVLPKKMSDLFLKNTNNLKGWYMYKYMRYINYPHVQELRFDFYDKNQQYQGTASTTYWLP</sequence>
<organism evidence="2 3">
    <name type="scientific">Bacillus thuringiensis</name>
    <dbReference type="NCBI Taxonomy" id="1428"/>
    <lineage>
        <taxon>Bacteria</taxon>
        <taxon>Bacillati</taxon>
        <taxon>Bacillota</taxon>
        <taxon>Bacilli</taxon>
        <taxon>Bacillales</taxon>
        <taxon>Bacillaceae</taxon>
        <taxon>Bacillus</taxon>
        <taxon>Bacillus cereus group</taxon>
    </lineage>
</organism>
<protein>
    <submittedName>
        <fullName evidence="2">Uncharacterized protein</fullName>
    </submittedName>
</protein>
<dbReference type="Proteomes" id="UP000286687">
    <property type="component" value="Unassembled WGS sequence"/>
</dbReference>
<feature type="signal peptide" evidence="1">
    <location>
        <begin position="1"/>
        <end position="28"/>
    </location>
</feature>
<comment type="caution">
    <text evidence="2">The sequence shown here is derived from an EMBL/GenBank/DDBJ whole genome shotgun (WGS) entry which is preliminary data.</text>
</comment>
<dbReference type="RefSeq" id="WP_127814219.1">
    <property type="nucleotide sequence ID" value="NZ_LDER01000288.1"/>
</dbReference>
<reference evidence="2 3" key="1">
    <citation type="submission" date="2018-01" db="EMBL/GenBank/DDBJ databases">
        <title>Complete genome sequence of G25-42.</title>
        <authorList>
            <person name="Zheng Z."/>
            <person name="Sun M."/>
        </authorList>
    </citation>
    <scope>NUCLEOTIDE SEQUENCE [LARGE SCALE GENOMIC DNA]</scope>
    <source>
        <strain evidence="2 3">G25-42</strain>
    </source>
</reference>
<dbReference type="AlphaFoldDB" id="A0A437SFW9"/>
<keyword evidence="1" id="KW-0732">Signal</keyword>
<evidence type="ECO:0000256" key="1">
    <source>
        <dbReference type="SAM" id="SignalP"/>
    </source>
</evidence>
<gene>
    <name evidence="2" type="ORF">BM74_23765</name>
</gene>
<name>A0A437SFW9_BACTU</name>